<evidence type="ECO:0000256" key="6">
    <source>
        <dbReference type="ARBA" id="ARBA00023136"/>
    </source>
</evidence>
<evidence type="ECO:0000256" key="7">
    <source>
        <dbReference type="ARBA" id="ARBA00023140"/>
    </source>
</evidence>
<comment type="subunit">
    <text evidence="4">Homooligomer. Interacts with ARC5 and FIS1B on peroxisomes.</text>
</comment>
<evidence type="ECO:0000256" key="3">
    <source>
        <dbReference type="ARBA" id="ARBA00008194"/>
    </source>
</evidence>
<dbReference type="PANTHER" id="PTHR12652:SF10">
    <property type="entry name" value="PEROXISOMAL MEMBRANE PROTEIN 11C-RELATED"/>
    <property type="match status" value="1"/>
</dbReference>
<dbReference type="GO" id="GO:0044375">
    <property type="term" value="P:regulation of peroxisome size"/>
    <property type="evidence" value="ECO:0007669"/>
    <property type="project" value="UniProtKB-ARBA"/>
</dbReference>
<sequence>MGSVVTGRYSMVRSSRVTGSLGMRRMLTSQLAWLGKSFDLFKFSNDLHALVSPNARGTPLRLILLGKSKNAPFSTFLFLDQIVWLGRTGIYKNKEGSELIGRISLFFWLGSSVCTTLVEIGELGRLSASMKRLEELKNTNKHKRTSSTELSFRNRMREHLRSSKQAWTYSCCCWPAPTGTQEGHSSCNRCFHRHRRLRQPEERSNLVKKLRIS</sequence>
<dbReference type="AlphaFoldDB" id="A0ABD3DCM7"/>
<dbReference type="GO" id="GO:0005778">
    <property type="term" value="C:peroxisomal membrane"/>
    <property type="evidence" value="ECO:0007669"/>
    <property type="project" value="UniProtKB-SubCell"/>
</dbReference>
<dbReference type="PANTHER" id="PTHR12652">
    <property type="entry name" value="PEROXISOMAL BIOGENESIS FACTOR 11"/>
    <property type="match status" value="1"/>
</dbReference>
<keyword evidence="7" id="KW-0576">Peroxisome</keyword>
<reference evidence="9" key="1">
    <citation type="journal article" date="2024" name="IScience">
        <title>Strigolactones Initiate the Formation of Haustorium-like Structures in Castilleja.</title>
        <authorList>
            <person name="Buerger M."/>
            <person name="Peterson D."/>
            <person name="Chory J."/>
        </authorList>
    </citation>
    <scope>NUCLEOTIDE SEQUENCE [LARGE SCALE GENOMIC DNA]</scope>
</reference>
<evidence type="ECO:0000313" key="9">
    <source>
        <dbReference type="Proteomes" id="UP001632038"/>
    </source>
</evidence>
<keyword evidence="9" id="KW-1185">Reference proteome</keyword>
<evidence type="ECO:0000256" key="5">
    <source>
        <dbReference type="ARBA" id="ARBA00022593"/>
    </source>
</evidence>
<organism evidence="8 9">
    <name type="scientific">Castilleja foliolosa</name>
    <dbReference type="NCBI Taxonomy" id="1961234"/>
    <lineage>
        <taxon>Eukaryota</taxon>
        <taxon>Viridiplantae</taxon>
        <taxon>Streptophyta</taxon>
        <taxon>Embryophyta</taxon>
        <taxon>Tracheophyta</taxon>
        <taxon>Spermatophyta</taxon>
        <taxon>Magnoliopsida</taxon>
        <taxon>eudicotyledons</taxon>
        <taxon>Gunneridae</taxon>
        <taxon>Pentapetalae</taxon>
        <taxon>asterids</taxon>
        <taxon>lamiids</taxon>
        <taxon>Lamiales</taxon>
        <taxon>Orobanchaceae</taxon>
        <taxon>Pedicularideae</taxon>
        <taxon>Castillejinae</taxon>
        <taxon>Castilleja</taxon>
    </lineage>
</organism>
<proteinExistence type="inferred from homology"/>
<evidence type="ECO:0000256" key="4">
    <source>
        <dbReference type="ARBA" id="ARBA00011340"/>
    </source>
</evidence>
<dbReference type="GO" id="GO:0042802">
    <property type="term" value="F:identical protein binding"/>
    <property type="evidence" value="ECO:0007669"/>
    <property type="project" value="UniProtKB-ARBA"/>
</dbReference>
<dbReference type="EMBL" id="JAVIJP010000017">
    <property type="protein sequence ID" value="KAL3640101.1"/>
    <property type="molecule type" value="Genomic_DNA"/>
</dbReference>
<dbReference type="Pfam" id="PF05648">
    <property type="entry name" value="PEX11"/>
    <property type="match status" value="1"/>
</dbReference>
<evidence type="ECO:0000256" key="1">
    <source>
        <dbReference type="ARBA" id="ARBA00002503"/>
    </source>
</evidence>
<comment type="subcellular location">
    <subcellularLocation>
        <location evidence="2">Peroxisome membrane</location>
        <topology evidence="2">Multi-pass membrane protein</topology>
    </subcellularLocation>
</comment>
<name>A0ABD3DCM7_9LAMI</name>
<protein>
    <submittedName>
        <fullName evidence="8">Uncharacterized protein</fullName>
    </submittedName>
</protein>
<evidence type="ECO:0000313" key="8">
    <source>
        <dbReference type="EMBL" id="KAL3640101.1"/>
    </source>
</evidence>
<dbReference type="InterPro" id="IPR008733">
    <property type="entry name" value="PEX11"/>
</dbReference>
<comment type="function">
    <text evidence="1">Involved in peroxisomal proliferation. Promotes peroxisomal duplication, aggregation or elongation without fission.</text>
</comment>
<keyword evidence="5" id="KW-0962">Peroxisome biogenesis</keyword>
<comment type="caution">
    <text evidence="8">The sequence shown here is derived from an EMBL/GenBank/DDBJ whole genome shotgun (WGS) entry which is preliminary data.</text>
</comment>
<accession>A0ABD3DCM7</accession>
<evidence type="ECO:0000256" key="2">
    <source>
        <dbReference type="ARBA" id="ARBA00004585"/>
    </source>
</evidence>
<dbReference type="Proteomes" id="UP001632038">
    <property type="component" value="Unassembled WGS sequence"/>
</dbReference>
<comment type="similarity">
    <text evidence="3">Belongs to the peroxin-11 family.</text>
</comment>
<keyword evidence="6" id="KW-0472">Membrane</keyword>
<dbReference type="GO" id="GO:0016559">
    <property type="term" value="P:peroxisome fission"/>
    <property type="evidence" value="ECO:0007669"/>
    <property type="project" value="UniProtKB-ARBA"/>
</dbReference>
<gene>
    <name evidence="8" type="ORF">CASFOL_015069</name>
</gene>